<accession>A0A1H0EKY7</accession>
<keyword evidence="3" id="KW-1185">Reference proteome</keyword>
<dbReference type="EMBL" id="FNIX01000001">
    <property type="protein sequence ID" value="SDN83078.1"/>
    <property type="molecule type" value="Genomic_DNA"/>
</dbReference>
<dbReference type="AlphaFoldDB" id="A0A1H0EKY7"/>
<evidence type="ECO:0000313" key="2">
    <source>
        <dbReference type="EMBL" id="SDN83078.1"/>
    </source>
</evidence>
<dbReference type="Proteomes" id="UP000199691">
    <property type="component" value="Unassembled WGS sequence"/>
</dbReference>
<proteinExistence type="predicted"/>
<evidence type="ECO:0000256" key="1">
    <source>
        <dbReference type="SAM" id="MobiDB-lite"/>
    </source>
</evidence>
<evidence type="ECO:0000313" key="3">
    <source>
        <dbReference type="Proteomes" id="UP000199691"/>
    </source>
</evidence>
<name>A0A1H0EKY7_9PSEU</name>
<organism evidence="2 3">
    <name type="scientific">Lentzea jiangxiensis</name>
    <dbReference type="NCBI Taxonomy" id="641025"/>
    <lineage>
        <taxon>Bacteria</taxon>
        <taxon>Bacillati</taxon>
        <taxon>Actinomycetota</taxon>
        <taxon>Actinomycetes</taxon>
        <taxon>Pseudonocardiales</taxon>
        <taxon>Pseudonocardiaceae</taxon>
        <taxon>Lentzea</taxon>
    </lineage>
</organism>
<feature type="compositionally biased region" description="Low complexity" evidence="1">
    <location>
        <begin position="211"/>
        <end position="220"/>
    </location>
</feature>
<sequence>MRCHGPPAAHCRQGFETPRDFRAPDDAEIAAFTQVFDSHVISVTRNTDSQRRVSRLARSIVSSAAPPTRSSTPSRSIHGVEAPVLARWLSWWCTGGATMFLVVDVCGLVCDVVVVVVPDVVPDVVVVTGVVVDEVVDQDVVDVEVDGLVVDEVSVDDVVVVVVDVVVEGFVCLVFEVVVGVDDDGGSSPRGDGARQSGRSCEHHAAAHTWPSPEAAASGAAPCSATTVNTAPAASTPI</sequence>
<protein>
    <submittedName>
        <fullName evidence="2">Uncharacterized protein</fullName>
    </submittedName>
</protein>
<feature type="region of interest" description="Disordered" evidence="1">
    <location>
        <begin position="185"/>
        <end position="220"/>
    </location>
</feature>
<reference evidence="3" key="1">
    <citation type="submission" date="2016-10" db="EMBL/GenBank/DDBJ databases">
        <authorList>
            <person name="Varghese N."/>
            <person name="Submissions S."/>
        </authorList>
    </citation>
    <scope>NUCLEOTIDE SEQUENCE [LARGE SCALE GENOMIC DNA]</scope>
    <source>
        <strain evidence="3">CGMCC 4.6609</strain>
    </source>
</reference>
<gene>
    <name evidence="2" type="ORF">SAMN05421507_101416</name>
</gene>